<protein>
    <recommendedName>
        <fullName evidence="2">CHAT domain-containing protein</fullName>
    </recommendedName>
</protein>
<dbReference type="EMBL" id="CP000393">
    <property type="protein sequence ID" value="ABG50265.1"/>
    <property type="molecule type" value="Genomic_DNA"/>
</dbReference>
<dbReference type="RefSeq" id="WP_011610656.1">
    <property type="nucleotide sequence ID" value="NC_008312.1"/>
</dbReference>
<name>Q117Q9_TRIEI</name>
<sequence length="532" mass="59333">MKNDYKSWNHTIANLLEKSEKFELYGGFDFQGFLVGETGIFTHGLTELRIKQGKYTEALEFAEYGRTRILSYLINKNKESSINIDKIQAIAKQQNATLVKYSMPTSINYPGMKKTYKPQLYIWVVQPTGKVDFANINLSLVNSKYNSLLANNKSLTPEKKSNSFPNLIPFIPLLIFIFGISLSLKLPEQRKLILISSYFIIFVTTIPIINNQTTNSSNQNSDQSSAISLANISRNTFVEVRGNTRNNLSEPVKKGNCQNQDDCLKQMHKILIEPIAKLLPKNPEQEVIIIPDGELFRVPFAALKGSDNQYLIQKHTLRVSPSIQLLQFTQQQKAQKAPNLFNQNLVVGNPVMPIDHNGQQLKALPNAEKEASAIAQLLNTIPITGIRATKSRIIRQMPNANIIHLATHGDPSRLAFTPSEQEQGFLGEGEIYKFNLTADLVVLSACETGLGEITSDGIVGLARPFIGAGVPSIVASLWQVPDATTSELMIDFYKNLKAKQNKAQALRQAMLTTMKKHPEPVNWAGFFLVGES</sequence>
<dbReference type="Pfam" id="PF12770">
    <property type="entry name" value="CHAT"/>
    <property type="match status" value="1"/>
</dbReference>
<dbReference type="PANTHER" id="PTHR10098">
    <property type="entry name" value="RAPSYN-RELATED"/>
    <property type="match status" value="1"/>
</dbReference>
<keyword evidence="1" id="KW-1133">Transmembrane helix</keyword>
<evidence type="ECO:0000259" key="2">
    <source>
        <dbReference type="Pfam" id="PF12770"/>
    </source>
</evidence>
<proteinExistence type="predicted"/>
<evidence type="ECO:0000256" key="1">
    <source>
        <dbReference type="SAM" id="Phobius"/>
    </source>
</evidence>
<organism evidence="3">
    <name type="scientific">Trichodesmium erythraeum (strain IMS101)</name>
    <dbReference type="NCBI Taxonomy" id="203124"/>
    <lineage>
        <taxon>Bacteria</taxon>
        <taxon>Bacillati</taxon>
        <taxon>Cyanobacteriota</taxon>
        <taxon>Cyanophyceae</taxon>
        <taxon>Oscillatoriophycideae</taxon>
        <taxon>Oscillatoriales</taxon>
        <taxon>Microcoleaceae</taxon>
        <taxon>Trichodesmium</taxon>
    </lineage>
</organism>
<feature type="domain" description="CHAT" evidence="2">
    <location>
        <begin position="262"/>
        <end position="531"/>
    </location>
</feature>
<keyword evidence="1" id="KW-0472">Membrane</keyword>
<dbReference type="PANTHER" id="PTHR10098:SF108">
    <property type="entry name" value="TETRATRICOPEPTIDE REPEAT PROTEIN 28"/>
    <property type="match status" value="1"/>
</dbReference>
<keyword evidence="1" id="KW-0812">Transmembrane</keyword>
<dbReference type="AlphaFoldDB" id="Q117Q9"/>
<gene>
    <name evidence="3" type="ordered locus">Tery_0857</name>
</gene>
<reference evidence="3" key="1">
    <citation type="submission" date="2006-06" db="EMBL/GenBank/DDBJ databases">
        <title>Complete sequence of Trichodesmium erythraeum IMS101.</title>
        <authorList>
            <consortium name="US DOE Joint Genome Institute"/>
            <person name="Copeland A."/>
            <person name="Lucas S."/>
            <person name="Lapidus A."/>
            <person name="Barry K."/>
            <person name="Detter J.C."/>
            <person name="Glavina del Rio T."/>
            <person name="Hammon N."/>
            <person name="Israni S."/>
            <person name="Dalin E."/>
            <person name="Tice H."/>
            <person name="Pitluck S."/>
            <person name="Kiss H."/>
            <person name="Munk A.C."/>
            <person name="Brettin T."/>
            <person name="Bruce D."/>
            <person name="Han C."/>
            <person name="Tapia R."/>
            <person name="Gilna P."/>
            <person name="Schmutz J."/>
            <person name="Larimer F."/>
            <person name="Land M."/>
            <person name="Hauser L."/>
            <person name="Kyrpides N."/>
            <person name="Kim E."/>
            <person name="Richardson P."/>
        </authorList>
    </citation>
    <scope>NUCLEOTIDE SEQUENCE [LARGE SCALE GENOMIC DNA]</scope>
    <source>
        <strain evidence="3">IMS101</strain>
    </source>
</reference>
<feature type="transmembrane region" description="Helical" evidence="1">
    <location>
        <begin position="167"/>
        <end position="184"/>
    </location>
</feature>
<evidence type="ECO:0000313" key="3">
    <source>
        <dbReference type="EMBL" id="ABG50265.1"/>
    </source>
</evidence>
<dbReference type="eggNOG" id="COG4995">
    <property type="taxonomic scope" value="Bacteria"/>
</dbReference>
<feature type="transmembrane region" description="Helical" evidence="1">
    <location>
        <begin position="191"/>
        <end position="209"/>
    </location>
</feature>
<dbReference type="KEGG" id="ter:Tery_0857"/>
<dbReference type="OrthoDB" id="443153at2"/>
<dbReference type="HOGENOM" id="CLU_002404_2_2_3"/>
<accession>Q117Q9</accession>
<dbReference type="STRING" id="203124.Tery_0857"/>
<dbReference type="InterPro" id="IPR024983">
    <property type="entry name" value="CHAT_dom"/>
</dbReference>